<evidence type="ECO:0000313" key="2">
    <source>
        <dbReference type="Proteomes" id="UP000326921"/>
    </source>
</evidence>
<gene>
    <name evidence="1" type="ORF">GFH32_16485</name>
</gene>
<reference evidence="1 2" key="1">
    <citation type="submission" date="2019-10" db="EMBL/GenBank/DDBJ databases">
        <authorList>
            <person name="Dong K."/>
        </authorList>
    </citation>
    <scope>NUCLEOTIDE SEQUENCE [LARGE SCALE GENOMIC DNA]</scope>
    <source>
        <strain evidence="2">dk4302</strain>
    </source>
</reference>
<sequence>MSLRHQICLILFGLFFFVQLANGQEKIDRWESFYNKDSTAVGFKDQHGQIRLDSIYLPYLNVARSFESIMTIGKADGDIWDGYFLTKSGNIVGHDSIYFFDNTPDCENEGFIRFRDKKSDKVGIFNSRGEIQIPAEYDGLTKVRNGLIIGLKGAKKRYLKDNQGNQTDEHYVWEAGQEVLIDTLNQVLVERFPYNDDLNYYSVSISEEPSADPTRNSFKGVNGKYYSFINYELELEQQIATLLSTGLSPEKLASFCFEEVTYSDDKLGWIALPKEEFVYRFYQAVQKELQKLTANRDQCFFTLDGLNPFIFESALYKEYYDPCGFSNDWKYPSVNFVINQSKDFSKRQTHLHFLRTKEGFKLIMVSL</sequence>
<dbReference type="KEGG" id="sphe:GFH32_16485"/>
<evidence type="ECO:0000313" key="1">
    <source>
        <dbReference type="EMBL" id="QGA27820.1"/>
    </source>
</evidence>
<organism evidence="1 2">
    <name type="scientific">Sphingobacterium zhuxiongii</name>
    <dbReference type="NCBI Taxonomy" id="2662364"/>
    <lineage>
        <taxon>Bacteria</taxon>
        <taxon>Pseudomonadati</taxon>
        <taxon>Bacteroidota</taxon>
        <taxon>Sphingobacteriia</taxon>
        <taxon>Sphingobacteriales</taxon>
        <taxon>Sphingobacteriaceae</taxon>
        <taxon>Sphingobacterium</taxon>
    </lineage>
</organism>
<dbReference type="EMBL" id="CP045652">
    <property type="protein sequence ID" value="QGA27820.1"/>
    <property type="molecule type" value="Genomic_DNA"/>
</dbReference>
<dbReference type="Proteomes" id="UP000326921">
    <property type="component" value="Chromosome"/>
</dbReference>
<keyword evidence="2" id="KW-1185">Reference proteome</keyword>
<evidence type="ECO:0008006" key="3">
    <source>
        <dbReference type="Google" id="ProtNLM"/>
    </source>
</evidence>
<proteinExistence type="predicted"/>
<dbReference type="AlphaFoldDB" id="A0A5Q0QJA8"/>
<accession>A0A5Q0QJA8</accession>
<name>A0A5Q0QJA8_9SPHI</name>
<protein>
    <recommendedName>
        <fullName evidence="3">WG repeat-containing protein</fullName>
    </recommendedName>
</protein>
<dbReference type="RefSeq" id="WP_153512647.1">
    <property type="nucleotide sequence ID" value="NZ_CP045652.1"/>
</dbReference>